<dbReference type="EMBL" id="MRZV01000046">
    <property type="protein sequence ID" value="PIK60822.1"/>
    <property type="molecule type" value="Genomic_DNA"/>
</dbReference>
<dbReference type="GO" id="GO:0005524">
    <property type="term" value="F:ATP binding"/>
    <property type="evidence" value="ECO:0007669"/>
    <property type="project" value="UniProtKB-KW"/>
</dbReference>
<dbReference type="OrthoDB" id="422220at2759"/>
<comment type="caution">
    <text evidence="11">The sequence shown here is derived from an EMBL/GenBank/DDBJ whole genome shotgun (WGS) entry which is preliminary data.</text>
</comment>
<name>A0A2G8LKU3_STIJA</name>
<dbReference type="CDD" id="cd00009">
    <property type="entry name" value="AAA"/>
    <property type="match status" value="1"/>
</dbReference>
<evidence type="ECO:0000256" key="6">
    <source>
        <dbReference type="ARBA" id="ARBA00022840"/>
    </source>
</evidence>
<evidence type="ECO:0000313" key="12">
    <source>
        <dbReference type="Proteomes" id="UP000230750"/>
    </source>
</evidence>
<dbReference type="InterPro" id="IPR027417">
    <property type="entry name" value="P-loop_NTPase"/>
</dbReference>
<evidence type="ECO:0000256" key="7">
    <source>
        <dbReference type="ARBA" id="ARBA00023186"/>
    </source>
</evidence>
<dbReference type="Proteomes" id="UP000230750">
    <property type="component" value="Unassembled WGS sequence"/>
</dbReference>
<dbReference type="FunFam" id="3.40.50.300:FF:000142">
    <property type="entry name" value="Midasin"/>
    <property type="match status" value="1"/>
</dbReference>
<dbReference type="GO" id="GO:0030687">
    <property type="term" value="C:preribosome, large subunit precursor"/>
    <property type="evidence" value="ECO:0007669"/>
    <property type="project" value="TreeGrafter"/>
</dbReference>
<gene>
    <name evidence="11" type="ORF">BSL78_02222</name>
</gene>
<feature type="region of interest" description="Disordered" evidence="9">
    <location>
        <begin position="1299"/>
        <end position="1336"/>
    </location>
</feature>
<dbReference type="Pfam" id="PF07728">
    <property type="entry name" value="AAA_5"/>
    <property type="match status" value="4"/>
</dbReference>
<feature type="region of interest" description="Disordered" evidence="9">
    <location>
        <begin position="117"/>
        <end position="149"/>
    </location>
</feature>
<keyword evidence="7" id="KW-0143">Chaperone</keyword>
<dbReference type="Pfam" id="PF17867">
    <property type="entry name" value="AAA_lid_7"/>
    <property type="match status" value="2"/>
</dbReference>
<dbReference type="SMART" id="SM00382">
    <property type="entry name" value="AAA"/>
    <property type="match status" value="2"/>
</dbReference>
<dbReference type="GO" id="GO:0005654">
    <property type="term" value="C:nucleoplasm"/>
    <property type="evidence" value="ECO:0007669"/>
    <property type="project" value="UniProtKB-SubCell"/>
</dbReference>
<dbReference type="FunFam" id="3.40.50.300:FF:000582">
    <property type="entry name" value="Midasin"/>
    <property type="match status" value="1"/>
</dbReference>
<feature type="domain" description="AAA+ ATPase" evidence="10">
    <location>
        <begin position="659"/>
        <end position="905"/>
    </location>
</feature>
<evidence type="ECO:0000256" key="9">
    <source>
        <dbReference type="SAM" id="MobiDB-lite"/>
    </source>
</evidence>
<dbReference type="Pfam" id="PF17865">
    <property type="entry name" value="AAA_lid_5"/>
    <property type="match status" value="1"/>
</dbReference>
<keyword evidence="12" id="KW-1185">Reference proteome</keyword>
<dbReference type="PANTHER" id="PTHR48103:SF2">
    <property type="entry name" value="MIDASIN"/>
    <property type="match status" value="1"/>
</dbReference>
<feature type="compositionally biased region" description="Basic residues" evidence="9">
    <location>
        <begin position="136"/>
        <end position="146"/>
    </location>
</feature>
<dbReference type="SUPFAM" id="SSF52540">
    <property type="entry name" value="P-loop containing nucleoside triphosphate hydrolases"/>
    <property type="match status" value="3"/>
</dbReference>
<evidence type="ECO:0000259" key="10">
    <source>
        <dbReference type="SMART" id="SM00382"/>
    </source>
</evidence>
<protein>
    <recommendedName>
        <fullName evidence="4">Midasin</fullName>
    </recommendedName>
</protein>
<dbReference type="STRING" id="307972.A0A2G8LKU3"/>
<dbReference type="PANTHER" id="PTHR48103">
    <property type="entry name" value="MIDASIN-RELATED"/>
    <property type="match status" value="1"/>
</dbReference>
<dbReference type="InterPro" id="IPR003593">
    <property type="entry name" value="AAA+_ATPase"/>
</dbReference>
<proteinExistence type="inferred from homology"/>
<evidence type="ECO:0000313" key="11">
    <source>
        <dbReference type="EMBL" id="PIK60822.1"/>
    </source>
</evidence>
<evidence type="ECO:0000256" key="4">
    <source>
        <dbReference type="ARBA" id="ARBA00017143"/>
    </source>
</evidence>
<organism evidence="11 12">
    <name type="scientific">Stichopus japonicus</name>
    <name type="common">Sea cucumber</name>
    <dbReference type="NCBI Taxonomy" id="307972"/>
    <lineage>
        <taxon>Eukaryota</taxon>
        <taxon>Metazoa</taxon>
        <taxon>Echinodermata</taxon>
        <taxon>Eleutherozoa</taxon>
        <taxon>Echinozoa</taxon>
        <taxon>Holothuroidea</taxon>
        <taxon>Aspidochirotacea</taxon>
        <taxon>Aspidochirotida</taxon>
        <taxon>Stichopodidae</taxon>
        <taxon>Apostichopus</taxon>
    </lineage>
</organism>
<reference evidence="11 12" key="1">
    <citation type="journal article" date="2017" name="PLoS Biol.">
        <title>The sea cucumber genome provides insights into morphological evolution and visceral regeneration.</title>
        <authorList>
            <person name="Zhang X."/>
            <person name="Sun L."/>
            <person name="Yuan J."/>
            <person name="Sun Y."/>
            <person name="Gao Y."/>
            <person name="Zhang L."/>
            <person name="Li S."/>
            <person name="Dai H."/>
            <person name="Hamel J.F."/>
            <person name="Liu C."/>
            <person name="Yu Y."/>
            <person name="Liu S."/>
            <person name="Lin W."/>
            <person name="Guo K."/>
            <person name="Jin S."/>
            <person name="Xu P."/>
            <person name="Storey K.B."/>
            <person name="Huan P."/>
            <person name="Zhang T."/>
            <person name="Zhou Y."/>
            <person name="Zhang J."/>
            <person name="Lin C."/>
            <person name="Li X."/>
            <person name="Xing L."/>
            <person name="Huo D."/>
            <person name="Sun M."/>
            <person name="Wang L."/>
            <person name="Mercier A."/>
            <person name="Li F."/>
            <person name="Yang H."/>
            <person name="Xiang J."/>
        </authorList>
    </citation>
    <scope>NUCLEOTIDE SEQUENCE [LARGE SCALE GENOMIC DNA]</scope>
    <source>
        <strain evidence="11">Shaxun</strain>
        <tissue evidence="11">Muscle</tissue>
    </source>
</reference>
<dbReference type="Gene3D" id="3.40.50.300">
    <property type="entry name" value="P-loop containing nucleotide triphosphate hydrolases"/>
    <property type="match status" value="4"/>
</dbReference>
<sequence length="1467" mass="164777">METDYWDVTNVLEEAVEKYEPIRKSLGPFVTAEELSPQSRQDVLEILSQHLLDPELTEFVSESFSPLLLELVQRAVKRVSKETHGHRYEHDRLFVATGKHLLTNSYGVERSPLLNHLSSSPSPFQGHGLSSDVPPKKKRKSQKPKRATSDEDIVKAALKLVQHDRNLMSATVDWANFANFLSHDSKMVKWYTCQTLSLLNKLGESEKDIFLLQHFTQKEIQQLSLCTADVNGGNSTGGTKEVCTLTSLDASSGRKIIQTQDLSPNVVSISGVLLSMKQDKLSHGEKGVPSAHVIIPVQSTKTSLQNLALAIVSGSPVLLEGPVGSGKTSYVEHIANLTGRGNPCDLIKVQLGDQTDSKALVGTYRCTEIPGEFVWQPGPLTQAVQEGKWILLEDLDYAPMDVISVLLPLLESGSLTVPGHGDTIRAAPGFQIFATQRLYSHDSGLYRQQSAHSAVLDHCWTKIRVNSLSKNELYQVIVKLYPKLETVAGKLLEIFLLLCASYHEQEEEEGAVAMETNTELLEQTNWKQRGNRLVSTRDLLKWCDRVYQDQDFTTSQTANMVLLEALDCFTSCLPKPEMRLAAAQAIGALINISREQTQYFCQSYKPAIEVHPTSVRVGRITLRKKVQEIASLESGDRSNFSFTRHSLVLLERIAACIFRTEPVLLVGETGTGKTSTVQYLAKLAGQRLKVINMNQQSDSTDLLGGYKPVDIRRLVAPVREKFEQIFVKTFSRKQNLKFLGHIQKSFHGHQWQNLLKLMTHSTGAAVKKQKAIKNPSQEQQEISKEWKRVSEKLNKLKLQIKHAEGALAFTFVEGTLVRALHDGDWILLDEINLASAETLECLSSLLEGPNSSLMLMEKGDLQPVVRHPDFRLFACMNPATDIGKKELPMGIRNRFTEFYVDELVSPTDLQILICDYLKGFNLSAGRVQSIVSFYTSVRSLSKTKLMDGTGHHPHFSLRTLCRALSYAATNPCGIIPRSLYESFCLSFLTQLDKASCPMVRQLILKYIVGKTSVKGILGQPIPPPINGDFTKVEGYWIAQGQKEPCKPKGYILTQSVKGNLKMLARIVSARRFPVLLQGETSVGVLVDAMRKGYWIILDELNLAPSDVLEALNRELFIPETQEMVSAHPGFMLFATQNPPGQYGGRKILSRAFRNRFVELHFDEIPSRELETILHGRCAIPESYSQKMVSVMLELGLRRKGSGVFAGKQGFMTLRDLFRWAERYHQSSLGGDTFHDWDQHIADEGFLLLAGKVRRLEEREVVKEVLQQKLKRTVNDGNLFSLHQDTSLVTKPILEKVINTPTPKGFETSGLDRKPTSFSSSSRPSSQVRRASPAGWRNRDDNKKLLVVRWTPSLGYETGNPFLIDEISLADDSVLERLNSVLEPEQSCCWQRRQRGEPRRCGGGRRPRWIPHYSNHESWRRLWQERGTTQSFCILTSCKVKLMQLVAVAVLSLAKQSNFRLICFYTVA</sequence>
<dbReference type="GO" id="GO:0000027">
    <property type="term" value="P:ribosomal large subunit assembly"/>
    <property type="evidence" value="ECO:0007669"/>
    <property type="project" value="TreeGrafter"/>
</dbReference>
<dbReference type="GO" id="GO:0000055">
    <property type="term" value="P:ribosomal large subunit export from nucleus"/>
    <property type="evidence" value="ECO:0007669"/>
    <property type="project" value="TreeGrafter"/>
</dbReference>
<comment type="similarity">
    <text evidence="3">Belongs to the midasin family.</text>
</comment>
<feature type="compositionally biased region" description="Low complexity" evidence="9">
    <location>
        <begin position="1315"/>
        <end position="1332"/>
    </location>
</feature>
<keyword evidence="5" id="KW-0547">Nucleotide-binding</keyword>
<dbReference type="InterPro" id="IPR011704">
    <property type="entry name" value="ATPase_dyneun-rel_AAA"/>
</dbReference>
<keyword evidence="8" id="KW-0539">Nucleus</keyword>
<comment type="subcellular location">
    <subcellularLocation>
        <location evidence="1">Nucleus</location>
        <location evidence="1">Nucleolus</location>
    </subcellularLocation>
    <subcellularLocation>
        <location evidence="2">Nucleus</location>
        <location evidence="2">Nucleoplasm</location>
    </subcellularLocation>
</comment>
<dbReference type="InterPro" id="IPR040848">
    <property type="entry name" value="AAA_lid_7"/>
</dbReference>
<evidence type="ECO:0000256" key="1">
    <source>
        <dbReference type="ARBA" id="ARBA00004604"/>
    </source>
</evidence>
<dbReference type="GO" id="GO:0005730">
    <property type="term" value="C:nucleolus"/>
    <property type="evidence" value="ECO:0007669"/>
    <property type="project" value="UniProtKB-SubCell"/>
</dbReference>
<evidence type="ECO:0000256" key="5">
    <source>
        <dbReference type="ARBA" id="ARBA00022741"/>
    </source>
</evidence>
<accession>A0A2G8LKU3</accession>
<dbReference type="InterPro" id="IPR041190">
    <property type="entry name" value="Midasin_AAA_lid_5"/>
</dbReference>
<feature type="domain" description="AAA+ ATPase" evidence="10">
    <location>
        <begin position="313"/>
        <end position="456"/>
    </location>
</feature>
<evidence type="ECO:0000256" key="3">
    <source>
        <dbReference type="ARBA" id="ARBA00007188"/>
    </source>
</evidence>
<evidence type="ECO:0000256" key="8">
    <source>
        <dbReference type="ARBA" id="ARBA00023242"/>
    </source>
</evidence>
<evidence type="ECO:0000256" key="2">
    <source>
        <dbReference type="ARBA" id="ARBA00004642"/>
    </source>
</evidence>
<keyword evidence="6" id="KW-0067">ATP-binding</keyword>
<dbReference type="GO" id="GO:0016887">
    <property type="term" value="F:ATP hydrolysis activity"/>
    <property type="evidence" value="ECO:0007669"/>
    <property type="project" value="InterPro"/>
</dbReference>